<evidence type="ECO:0000256" key="1">
    <source>
        <dbReference type="ARBA" id="ARBA00004141"/>
    </source>
</evidence>
<keyword evidence="3 6" id="KW-0812">Transmembrane</keyword>
<sequence>MFIVFRFVAGAGSWGFLALIPLYVAEISPPKLRGLMVGIGGIGITTGYAIASYMGLAFNLSLEGHDEAQWRGPLGLQCVFPLFMLLILPILPESPRWLLMKGHAEKAREIVMRIHSIPDDPDQEYPRSEFYQMQKQAEHDKKLEPTWLEMFTKPSYRKRTMLGCLFAFLGQSTAVLVINNYGPTLYQALGYDVKDRLILQAGWVTVGLPANALGAFIVDRVGRKPLMTFSLAASCACLIVEAAMIATYASPVPAENPNYAGLKTGVAAFYIFLAVYSVGVDVCGNVYYSEIFPSHVRSKGVALAQTSLALTDLVYLQATTTAFANIGWKFFLVFIIISGLGAPLWYFIAPETKGVPLEEMASIFGETTEVAIYARDVHVDHNTHDLVVDKDDEEGHIARVATEGGAGMKNRVERLHMEDAEKTV</sequence>
<evidence type="ECO:0000259" key="7">
    <source>
        <dbReference type="PROSITE" id="PS50850"/>
    </source>
</evidence>
<evidence type="ECO:0000313" key="8">
    <source>
        <dbReference type="EMBL" id="KAF1981968.1"/>
    </source>
</evidence>
<feature type="transmembrane region" description="Helical" evidence="6">
    <location>
        <begin position="269"/>
        <end position="288"/>
    </location>
</feature>
<evidence type="ECO:0000256" key="3">
    <source>
        <dbReference type="ARBA" id="ARBA00022692"/>
    </source>
</evidence>
<keyword evidence="5 6" id="KW-0472">Membrane</keyword>
<dbReference type="GO" id="GO:0016020">
    <property type="term" value="C:membrane"/>
    <property type="evidence" value="ECO:0007669"/>
    <property type="project" value="UniProtKB-SubCell"/>
</dbReference>
<accession>A0A6G1GML3</accession>
<dbReference type="AlphaFoldDB" id="A0A6G1GML3"/>
<dbReference type="FunFam" id="1.20.1250.20:FF:001515">
    <property type="entry name" value="Uncharacterized protein"/>
    <property type="match status" value="1"/>
</dbReference>
<evidence type="ECO:0000256" key="4">
    <source>
        <dbReference type="ARBA" id="ARBA00022989"/>
    </source>
</evidence>
<dbReference type="InterPro" id="IPR050360">
    <property type="entry name" value="MFS_Sugar_Transporters"/>
</dbReference>
<reference evidence="8" key="1">
    <citation type="journal article" date="2020" name="Stud. Mycol.">
        <title>101 Dothideomycetes genomes: a test case for predicting lifestyles and emergence of pathogens.</title>
        <authorList>
            <person name="Haridas S."/>
            <person name="Albert R."/>
            <person name="Binder M."/>
            <person name="Bloem J."/>
            <person name="Labutti K."/>
            <person name="Salamov A."/>
            <person name="Andreopoulos B."/>
            <person name="Baker S."/>
            <person name="Barry K."/>
            <person name="Bills G."/>
            <person name="Bluhm B."/>
            <person name="Cannon C."/>
            <person name="Castanera R."/>
            <person name="Culley D."/>
            <person name="Daum C."/>
            <person name="Ezra D."/>
            <person name="Gonzalez J."/>
            <person name="Henrissat B."/>
            <person name="Kuo A."/>
            <person name="Liang C."/>
            <person name="Lipzen A."/>
            <person name="Lutzoni F."/>
            <person name="Magnuson J."/>
            <person name="Mondo S."/>
            <person name="Nolan M."/>
            <person name="Ohm R."/>
            <person name="Pangilinan J."/>
            <person name="Park H.-J."/>
            <person name="Ramirez L."/>
            <person name="Alfaro M."/>
            <person name="Sun H."/>
            <person name="Tritt A."/>
            <person name="Yoshinaga Y."/>
            <person name="Zwiers L.-H."/>
            <person name="Turgeon B."/>
            <person name="Goodwin S."/>
            <person name="Spatafora J."/>
            <person name="Crous P."/>
            <person name="Grigoriev I."/>
        </authorList>
    </citation>
    <scope>NUCLEOTIDE SEQUENCE</scope>
    <source>
        <strain evidence="8">CBS 113979</strain>
    </source>
</reference>
<dbReference type="OrthoDB" id="6612291at2759"/>
<dbReference type="PROSITE" id="PS50850">
    <property type="entry name" value="MFS"/>
    <property type="match status" value="1"/>
</dbReference>
<dbReference type="GO" id="GO:0005351">
    <property type="term" value="F:carbohydrate:proton symporter activity"/>
    <property type="evidence" value="ECO:0007669"/>
    <property type="project" value="TreeGrafter"/>
</dbReference>
<dbReference type="Pfam" id="PF00083">
    <property type="entry name" value="Sugar_tr"/>
    <property type="match status" value="1"/>
</dbReference>
<evidence type="ECO:0000256" key="2">
    <source>
        <dbReference type="ARBA" id="ARBA00010992"/>
    </source>
</evidence>
<comment type="subcellular location">
    <subcellularLocation>
        <location evidence="1">Membrane</location>
        <topology evidence="1">Multi-pass membrane protein</topology>
    </subcellularLocation>
</comment>
<feature type="transmembrane region" description="Helical" evidence="6">
    <location>
        <begin position="32"/>
        <end position="54"/>
    </location>
</feature>
<dbReference type="Gene3D" id="1.20.1250.20">
    <property type="entry name" value="MFS general substrate transporter like domains"/>
    <property type="match status" value="1"/>
</dbReference>
<evidence type="ECO:0000256" key="5">
    <source>
        <dbReference type="ARBA" id="ARBA00023136"/>
    </source>
</evidence>
<dbReference type="PANTHER" id="PTHR48022:SF11">
    <property type="entry name" value="MONOSACCHARIDE TRANSPORTER (HXT8), PUTATIVE (AFU_ORTHOLOGUE AFUA_2G08120)-RELATED"/>
    <property type="match status" value="1"/>
</dbReference>
<protein>
    <submittedName>
        <fullName evidence="8">MFS general substrate transporter</fullName>
    </submittedName>
</protein>
<gene>
    <name evidence="8" type="ORF">K402DRAFT_363762</name>
</gene>
<keyword evidence="9" id="KW-1185">Reference proteome</keyword>
<evidence type="ECO:0000313" key="9">
    <source>
        <dbReference type="Proteomes" id="UP000800041"/>
    </source>
</evidence>
<organism evidence="8 9">
    <name type="scientific">Aulographum hederae CBS 113979</name>
    <dbReference type="NCBI Taxonomy" id="1176131"/>
    <lineage>
        <taxon>Eukaryota</taxon>
        <taxon>Fungi</taxon>
        <taxon>Dikarya</taxon>
        <taxon>Ascomycota</taxon>
        <taxon>Pezizomycotina</taxon>
        <taxon>Dothideomycetes</taxon>
        <taxon>Pleosporomycetidae</taxon>
        <taxon>Aulographales</taxon>
        <taxon>Aulographaceae</taxon>
    </lineage>
</organism>
<dbReference type="PANTHER" id="PTHR48022">
    <property type="entry name" value="PLASTIDIC GLUCOSE TRANSPORTER 4"/>
    <property type="match status" value="1"/>
</dbReference>
<dbReference type="EMBL" id="ML977190">
    <property type="protein sequence ID" value="KAF1981968.1"/>
    <property type="molecule type" value="Genomic_DNA"/>
</dbReference>
<name>A0A6G1GML3_9PEZI</name>
<feature type="transmembrane region" description="Helical" evidence="6">
    <location>
        <begin position="198"/>
        <end position="217"/>
    </location>
</feature>
<evidence type="ECO:0000256" key="6">
    <source>
        <dbReference type="SAM" id="Phobius"/>
    </source>
</evidence>
<feature type="transmembrane region" description="Helical" evidence="6">
    <location>
        <begin position="6"/>
        <end position="25"/>
    </location>
</feature>
<feature type="transmembrane region" description="Helical" evidence="6">
    <location>
        <begin position="330"/>
        <end position="348"/>
    </location>
</feature>
<feature type="transmembrane region" description="Helical" evidence="6">
    <location>
        <begin position="160"/>
        <end position="178"/>
    </location>
</feature>
<feature type="domain" description="Major facilitator superfamily (MFS) profile" evidence="7">
    <location>
        <begin position="1"/>
        <end position="353"/>
    </location>
</feature>
<comment type="similarity">
    <text evidence="2">Belongs to the major facilitator superfamily. Sugar transporter (TC 2.A.1.1) family.</text>
</comment>
<dbReference type="InterPro" id="IPR036259">
    <property type="entry name" value="MFS_trans_sf"/>
</dbReference>
<dbReference type="Proteomes" id="UP000800041">
    <property type="component" value="Unassembled WGS sequence"/>
</dbReference>
<dbReference type="SUPFAM" id="SSF103473">
    <property type="entry name" value="MFS general substrate transporter"/>
    <property type="match status" value="1"/>
</dbReference>
<proteinExistence type="inferred from homology"/>
<keyword evidence="4 6" id="KW-1133">Transmembrane helix</keyword>
<feature type="transmembrane region" description="Helical" evidence="6">
    <location>
        <begin position="229"/>
        <end position="249"/>
    </location>
</feature>
<dbReference type="PROSITE" id="PS00216">
    <property type="entry name" value="SUGAR_TRANSPORT_1"/>
    <property type="match status" value="1"/>
</dbReference>
<dbReference type="InterPro" id="IPR005828">
    <property type="entry name" value="MFS_sugar_transport-like"/>
</dbReference>
<dbReference type="InterPro" id="IPR020846">
    <property type="entry name" value="MFS_dom"/>
</dbReference>
<dbReference type="InterPro" id="IPR005829">
    <property type="entry name" value="Sugar_transporter_CS"/>
</dbReference>